<keyword evidence="3" id="KW-1003">Cell membrane</keyword>
<keyword evidence="2 7" id="KW-0813">Transport</keyword>
<feature type="transmembrane region" description="Helical" evidence="7">
    <location>
        <begin position="697"/>
        <end position="722"/>
    </location>
</feature>
<dbReference type="EMBL" id="QGGW01000009">
    <property type="protein sequence ID" value="PWK59181.1"/>
    <property type="molecule type" value="Genomic_DNA"/>
</dbReference>
<name>A0A316GDX2_9RHOB</name>
<feature type="transmembrane region" description="Helical" evidence="7">
    <location>
        <begin position="309"/>
        <end position="333"/>
    </location>
</feature>
<dbReference type="Pfam" id="PF00528">
    <property type="entry name" value="BPD_transp_1"/>
    <property type="match status" value="2"/>
</dbReference>
<comment type="similarity">
    <text evidence="7">Belongs to the binding-protein-dependent transport system permease family.</text>
</comment>
<evidence type="ECO:0000313" key="10">
    <source>
        <dbReference type="Proteomes" id="UP000245708"/>
    </source>
</evidence>
<keyword evidence="5 7" id="KW-1133">Transmembrane helix</keyword>
<dbReference type="SUPFAM" id="SSF161098">
    <property type="entry name" value="MetI-like"/>
    <property type="match status" value="2"/>
</dbReference>
<keyword evidence="10" id="KW-1185">Reference proteome</keyword>
<feature type="transmembrane region" description="Helical" evidence="7">
    <location>
        <begin position="413"/>
        <end position="433"/>
    </location>
</feature>
<feature type="transmembrane region" description="Helical" evidence="7">
    <location>
        <begin position="91"/>
        <end position="115"/>
    </location>
</feature>
<feature type="transmembrane region" description="Helical" evidence="7">
    <location>
        <begin position="592"/>
        <end position="610"/>
    </location>
</feature>
<feature type="transmembrane region" description="Helical" evidence="7">
    <location>
        <begin position="464"/>
        <end position="490"/>
    </location>
</feature>
<dbReference type="PANTHER" id="PTHR30183">
    <property type="entry name" value="MOLYBDENUM TRANSPORT SYSTEM PERMEASE PROTEIN MODB"/>
    <property type="match status" value="1"/>
</dbReference>
<sequence length="743" mass="78810">MPRSGRCRSNRQRIPVGRFSLTSDRAGLAWLGLLAAALGLVPWYKGNNLFAGPAASALTEALAGRGWLWPMIAVTSALSIAALTRGWQRSNLALGLTLGAFALLIWQGFAVGLRGPSADWVGSAFPRAADGQTGLGWGGFLAGIALTGLLSDLFAARGFCRGERFPAFCITAIVALLTLFVFFPILRLGIAAFVDPTGALALGTFWARISAPDLWGVACFAGAGRCGVVVNTVVLGVLSASFATALGLALALLVNRTDFRMKRALRAISILPIITPPFVVGVAIILLFGRTGLVTSFVADLMDVRPTRWIYGLPGILIAQVLAFAPVTFLVLLSTLEAINPTLEEASRTLGARSMTTFRKITWPLLRPGLAAAFLLAFIESLADFGNPIVLGGGYEVLSVKIFFAVVGARYDLGNAATLAMILLALTLIAFWLQMRWMGKKSYVTVTGKSDAGLTAPLPPILKIAVFAVVLPWVLFTLAVYIIIAAGGFVTDIGRWDLTPTLSHLVTAFRFEIAENGLQLYGSAWDSMITTLWVAGLAAPLTTLVGILTAWLVARQDFAGRRAFEFGTMLSFAVPGTVVGVSYVAAFNVPPVDITGTAAILIICFVFRNMPVGMRAGLAALAQIDKSMEEASQTMGAGGATTLRRVVLPLIRPAVFTALVYSFVTAMTAVSAVIFLVSARHNMATAYIMGRVEAGEYALAIAYSAVLMIVMIGCVALIQLAVGTRRLGRRQELQGRPAADPAE</sequence>
<keyword evidence="6 7" id="KW-0472">Membrane</keyword>
<evidence type="ECO:0000256" key="5">
    <source>
        <dbReference type="ARBA" id="ARBA00022989"/>
    </source>
</evidence>
<comment type="subcellular location">
    <subcellularLocation>
        <location evidence="1 7">Cell membrane</location>
        <topology evidence="1 7">Multi-pass membrane protein</topology>
    </subcellularLocation>
</comment>
<organism evidence="9 10">
    <name type="scientific">Roseicyclus mahoneyensis</name>
    <dbReference type="NCBI Taxonomy" id="164332"/>
    <lineage>
        <taxon>Bacteria</taxon>
        <taxon>Pseudomonadati</taxon>
        <taxon>Pseudomonadota</taxon>
        <taxon>Alphaproteobacteria</taxon>
        <taxon>Rhodobacterales</taxon>
        <taxon>Roseobacteraceae</taxon>
        <taxon>Roseicyclus</taxon>
    </lineage>
</organism>
<evidence type="ECO:0000256" key="2">
    <source>
        <dbReference type="ARBA" id="ARBA00022448"/>
    </source>
</evidence>
<feature type="domain" description="ABC transmembrane type-1" evidence="8">
    <location>
        <begin position="229"/>
        <end position="434"/>
    </location>
</feature>
<feature type="transmembrane region" description="Helical" evidence="7">
    <location>
        <begin position="654"/>
        <end position="677"/>
    </location>
</feature>
<dbReference type="OrthoDB" id="7056428at2"/>
<feature type="transmembrane region" description="Helical" evidence="7">
    <location>
        <begin position="532"/>
        <end position="554"/>
    </location>
</feature>
<dbReference type="GO" id="GO:0005886">
    <property type="term" value="C:plasma membrane"/>
    <property type="evidence" value="ECO:0007669"/>
    <property type="project" value="UniProtKB-SubCell"/>
</dbReference>
<feature type="transmembrane region" description="Helical" evidence="7">
    <location>
        <begin position="566"/>
        <end position="586"/>
    </location>
</feature>
<keyword evidence="4 7" id="KW-0812">Transmembrane</keyword>
<evidence type="ECO:0000256" key="6">
    <source>
        <dbReference type="ARBA" id="ARBA00023136"/>
    </source>
</evidence>
<feature type="transmembrane region" description="Helical" evidence="7">
    <location>
        <begin position="167"/>
        <end position="186"/>
    </location>
</feature>
<reference evidence="9 10" key="1">
    <citation type="submission" date="2018-05" db="EMBL/GenBank/DDBJ databases">
        <title>Genomic Encyclopedia of Type Strains, Phase IV (KMG-IV): sequencing the most valuable type-strain genomes for metagenomic binning, comparative biology and taxonomic classification.</title>
        <authorList>
            <person name="Goeker M."/>
        </authorList>
    </citation>
    <scope>NUCLEOTIDE SEQUENCE [LARGE SCALE GENOMIC DNA]</scope>
    <source>
        <strain evidence="9 10">DSM 16097</strain>
    </source>
</reference>
<evidence type="ECO:0000313" key="9">
    <source>
        <dbReference type="EMBL" id="PWK59181.1"/>
    </source>
</evidence>
<evidence type="ECO:0000259" key="8">
    <source>
        <dbReference type="PROSITE" id="PS50928"/>
    </source>
</evidence>
<feature type="transmembrane region" description="Helical" evidence="7">
    <location>
        <begin position="66"/>
        <end position="84"/>
    </location>
</feature>
<gene>
    <name evidence="9" type="ORF">C7455_109104</name>
</gene>
<evidence type="ECO:0000256" key="4">
    <source>
        <dbReference type="ARBA" id="ARBA00022692"/>
    </source>
</evidence>
<proteinExistence type="inferred from homology"/>
<feature type="transmembrane region" description="Helical" evidence="7">
    <location>
        <begin position="233"/>
        <end position="255"/>
    </location>
</feature>
<dbReference type="Gene3D" id="1.10.3720.10">
    <property type="entry name" value="MetI-like"/>
    <property type="match status" value="2"/>
</dbReference>
<accession>A0A316GDX2</accession>
<dbReference type="InterPro" id="IPR035906">
    <property type="entry name" value="MetI-like_sf"/>
</dbReference>
<evidence type="ECO:0000256" key="7">
    <source>
        <dbReference type="RuleBase" id="RU363032"/>
    </source>
</evidence>
<feature type="transmembrane region" description="Helical" evidence="7">
    <location>
        <begin position="365"/>
        <end position="383"/>
    </location>
</feature>
<feature type="domain" description="ABC transmembrane type-1" evidence="8">
    <location>
        <begin position="528"/>
        <end position="718"/>
    </location>
</feature>
<dbReference type="PROSITE" id="PS50928">
    <property type="entry name" value="ABC_TM1"/>
    <property type="match status" value="2"/>
</dbReference>
<evidence type="ECO:0000256" key="1">
    <source>
        <dbReference type="ARBA" id="ARBA00004651"/>
    </source>
</evidence>
<feature type="transmembrane region" description="Helical" evidence="7">
    <location>
        <begin position="135"/>
        <end position="155"/>
    </location>
</feature>
<dbReference type="GO" id="GO:0055085">
    <property type="term" value="P:transmembrane transport"/>
    <property type="evidence" value="ECO:0007669"/>
    <property type="project" value="InterPro"/>
</dbReference>
<dbReference type="CDD" id="cd06261">
    <property type="entry name" value="TM_PBP2"/>
    <property type="match status" value="2"/>
</dbReference>
<dbReference type="Proteomes" id="UP000245708">
    <property type="component" value="Unassembled WGS sequence"/>
</dbReference>
<feature type="transmembrane region" description="Helical" evidence="7">
    <location>
        <begin position="267"/>
        <end position="289"/>
    </location>
</feature>
<feature type="transmembrane region" description="Helical" evidence="7">
    <location>
        <begin position="28"/>
        <end position="46"/>
    </location>
</feature>
<comment type="caution">
    <text evidence="9">The sequence shown here is derived from an EMBL/GenBank/DDBJ whole genome shotgun (WGS) entry which is preliminary data.</text>
</comment>
<dbReference type="AlphaFoldDB" id="A0A316GDX2"/>
<evidence type="ECO:0000256" key="3">
    <source>
        <dbReference type="ARBA" id="ARBA00022475"/>
    </source>
</evidence>
<protein>
    <submittedName>
        <fullName evidence="9">Iron(III) transport system permease protein</fullName>
    </submittedName>
</protein>
<dbReference type="PANTHER" id="PTHR30183:SF7">
    <property type="entry name" value="FERRIC TRANSPORT SYSTEM PERMEASE PROTEIN FBPB 1-RELATED"/>
    <property type="match status" value="1"/>
</dbReference>
<dbReference type="InterPro" id="IPR000515">
    <property type="entry name" value="MetI-like"/>
</dbReference>